<comment type="caution">
    <text evidence="6">The sequence shown here is derived from an EMBL/GenBank/DDBJ whole genome shotgun (WGS) entry which is preliminary data.</text>
</comment>
<dbReference type="GO" id="GO:0016651">
    <property type="term" value="F:oxidoreductase activity, acting on NAD(P)H"/>
    <property type="evidence" value="ECO:0007669"/>
    <property type="project" value="InterPro"/>
</dbReference>
<dbReference type="InterPro" id="IPR011032">
    <property type="entry name" value="GroES-like_sf"/>
</dbReference>
<gene>
    <name evidence="7" type="ORF">D0866_10372</name>
    <name evidence="6" type="ORF">D0867_07692</name>
</gene>
<feature type="region of interest" description="Disordered" evidence="4">
    <location>
        <begin position="1"/>
        <end position="22"/>
    </location>
</feature>
<dbReference type="InterPro" id="IPR036291">
    <property type="entry name" value="NAD(P)-bd_dom_sf"/>
</dbReference>
<evidence type="ECO:0000313" key="7">
    <source>
        <dbReference type="EMBL" id="RMY27114.1"/>
    </source>
</evidence>
<dbReference type="PANTHER" id="PTHR45348">
    <property type="entry name" value="HYPOTHETICAL OXIDOREDUCTASE (EUROFUNG)"/>
    <property type="match status" value="1"/>
</dbReference>
<evidence type="ECO:0000313" key="6">
    <source>
        <dbReference type="EMBL" id="RMY12650.1"/>
    </source>
</evidence>
<evidence type="ECO:0000313" key="9">
    <source>
        <dbReference type="Proteomes" id="UP000276864"/>
    </source>
</evidence>
<dbReference type="VEuPathDB" id="FungiDB:BTJ68_03123"/>
<reference evidence="8 9" key="1">
    <citation type="journal article" date="2018" name="BMC Genomics">
        <title>Genomic evidence for intraspecific hybridization in a clonal and extremely halotolerant yeast.</title>
        <authorList>
            <person name="Gostincar C."/>
            <person name="Stajich J.E."/>
            <person name="Zupancic J."/>
            <person name="Zalar P."/>
            <person name="Gunde-Cimerman N."/>
        </authorList>
    </citation>
    <scope>NUCLEOTIDE SEQUENCE [LARGE SCALE GENOMIC DNA]</scope>
    <source>
        <strain evidence="7 9">EXF-6651</strain>
        <strain evidence="6 8">EXF-6669</strain>
    </source>
</reference>
<dbReference type="CDD" id="cd08249">
    <property type="entry name" value="enoyl_reductase_like"/>
    <property type="match status" value="1"/>
</dbReference>
<sequence>MLQAGRAVSQKGAASRDGDHEESCRFFWPGPLTAAFHSYEDQSKLETKLEDVPRLIQKDLKPHEVLIKVVVAGSNLKDYKHPLAVYFNNRLNQGDDCSGKVAGIGSAVRGFAVGDRVAGFHVMDTPNGTYPEYTICPYQTVLPLSGSISDEEAATFPLAIFTAALPAPWDRSDARVGRSETPLVVNGAESAVGSFAIKLAKLNPLVGPIIATAGSSVEHVQSLRVDAIVNYRSETIAEDVKTAAGGLPINHFFDAANSAASIKYACDMLQPNTGRYTSTLPVAPHPYYDPAGMMEKELKAINIWVGDVHDGKKAGGSTFGAAMSKVIERALADGTLSGHPYQVAENGLEGIGAALVELRVREKGGNRKFVTRIADTPAQKSAI</sequence>
<dbReference type="Proteomes" id="UP000276864">
    <property type="component" value="Unassembled WGS sequence"/>
</dbReference>
<accession>A0A3M6ZBQ9</accession>
<dbReference type="AlphaFoldDB" id="A0A3M6ZBQ9"/>
<dbReference type="SUPFAM" id="SSF51735">
    <property type="entry name" value="NAD(P)-binding Rossmann-fold domains"/>
    <property type="match status" value="1"/>
</dbReference>
<keyword evidence="3" id="KW-0560">Oxidoreductase</keyword>
<evidence type="ECO:0000259" key="5">
    <source>
        <dbReference type="SMART" id="SM00829"/>
    </source>
</evidence>
<comment type="similarity">
    <text evidence="1">Belongs to the zinc-containing alcohol dehydrogenase family.</text>
</comment>
<dbReference type="PANTHER" id="PTHR45348:SF5">
    <property type="entry name" value="OXIDOREDUCTASE, PUTATIVE (AFU_ORTHOLOGUE AFUA_8G01420)-RELATED"/>
    <property type="match status" value="1"/>
</dbReference>
<dbReference type="EMBL" id="QWIM01001304">
    <property type="protein sequence ID" value="RMY27114.1"/>
    <property type="molecule type" value="Genomic_DNA"/>
</dbReference>
<evidence type="ECO:0000313" key="8">
    <source>
        <dbReference type="Proteomes" id="UP000271337"/>
    </source>
</evidence>
<evidence type="ECO:0000256" key="2">
    <source>
        <dbReference type="ARBA" id="ARBA00011245"/>
    </source>
</evidence>
<evidence type="ECO:0000256" key="4">
    <source>
        <dbReference type="SAM" id="MobiDB-lite"/>
    </source>
</evidence>
<dbReference type="InterPro" id="IPR020843">
    <property type="entry name" value="ER"/>
</dbReference>
<dbReference type="SUPFAM" id="SSF50129">
    <property type="entry name" value="GroES-like"/>
    <property type="match status" value="1"/>
</dbReference>
<dbReference type="Gene3D" id="3.90.180.10">
    <property type="entry name" value="Medium-chain alcohol dehydrogenases, catalytic domain"/>
    <property type="match status" value="1"/>
</dbReference>
<dbReference type="Gene3D" id="3.40.50.720">
    <property type="entry name" value="NAD(P)-binding Rossmann-like Domain"/>
    <property type="match status" value="1"/>
</dbReference>
<comment type="subunit">
    <text evidence="2">Monomer.</text>
</comment>
<dbReference type="SMART" id="SM00829">
    <property type="entry name" value="PKS_ER"/>
    <property type="match status" value="1"/>
</dbReference>
<feature type="domain" description="Enoyl reductase (ER)" evidence="5">
    <location>
        <begin position="44"/>
        <end position="363"/>
    </location>
</feature>
<organism evidence="6 8">
    <name type="scientific">Hortaea werneckii</name>
    <name type="common">Black yeast</name>
    <name type="synonym">Cladosporium werneckii</name>
    <dbReference type="NCBI Taxonomy" id="91943"/>
    <lineage>
        <taxon>Eukaryota</taxon>
        <taxon>Fungi</taxon>
        <taxon>Dikarya</taxon>
        <taxon>Ascomycota</taxon>
        <taxon>Pezizomycotina</taxon>
        <taxon>Dothideomycetes</taxon>
        <taxon>Dothideomycetidae</taxon>
        <taxon>Mycosphaerellales</taxon>
        <taxon>Teratosphaeriaceae</taxon>
        <taxon>Hortaea</taxon>
    </lineage>
</organism>
<dbReference type="InterPro" id="IPR013149">
    <property type="entry name" value="ADH-like_C"/>
</dbReference>
<evidence type="ECO:0000256" key="1">
    <source>
        <dbReference type="ARBA" id="ARBA00008072"/>
    </source>
</evidence>
<name>A0A3M6ZBQ9_HORWE</name>
<dbReference type="EMBL" id="QWIL01000820">
    <property type="protein sequence ID" value="RMY12650.1"/>
    <property type="molecule type" value="Genomic_DNA"/>
</dbReference>
<dbReference type="Pfam" id="PF00107">
    <property type="entry name" value="ADH_zinc_N"/>
    <property type="match status" value="1"/>
</dbReference>
<protein>
    <recommendedName>
        <fullName evidence="5">Enoyl reductase (ER) domain-containing protein</fullName>
    </recommendedName>
</protein>
<evidence type="ECO:0000256" key="3">
    <source>
        <dbReference type="ARBA" id="ARBA00023002"/>
    </source>
</evidence>
<proteinExistence type="inferred from homology"/>
<dbReference type="InterPro" id="IPR013154">
    <property type="entry name" value="ADH-like_N"/>
</dbReference>
<dbReference type="InterPro" id="IPR047122">
    <property type="entry name" value="Trans-enoyl_RdTase-like"/>
</dbReference>
<dbReference type="OrthoDB" id="3233595at2759"/>
<dbReference type="Proteomes" id="UP000271337">
    <property type="component" value="Unassembled WGS sequence"/>
</dbReference>
<dbReference type="Pfam" id="PF08240">
    <property type="entry name" value="ADH_N"/>
    <property type="match status" value="1"/>
</dbReference>